<protein>
    <submittedName>
        <fullName evidence="1">Uncharacterized protein</fullName>
    </submittedName>
</protein>
<dbReference type="AlphaFoldDB" id="A0A211YN55"/>
<dbReference type="Proteomes" id="UP000196694">
    <property type="component" value="Unassembled WGS sequence"/>
</dbReference>
<evidence type="ECO:0000313" key="1">
    <source>
        <dbReference type="EMBL" id="OWJ54354.1"/>
    </source>
</evidence>
<dbReference type="EMBL" id="NCQP01000006">
    <property type="protein sequence ID" value="OWJ54354.1"/>
    <property type="molecule type" value="Genomic_DNA"/>
</dbReference>
<comment type="caution">
    <text evidence="1">The sequence shown here is derived from an EMBL/GenBank/DDBJ whole genome shotgun (WGS) entry which is preliminary data.</text>
</comment>
<proteinExistence type="predicted"/>
<sequence length="246" mass="27179">MLTAIVLALIVAAGASRWGISDTRGDCPRGRALVADALSLDFPNPELDRFLVETLKKAGYIVDYVNGTGVDLELYRRLTDYDVVILRVHGGKGEVRLPDGRVAVVNGLFTGLPWDDRYQELMWKWLAAKATPYHDPSRAYLAVLPGFFTREMRGRFCPGSVVVVGSCFSLYTYEIPVALAQLGLGVYIGWTGPVTVQEIDVGLRMLVDLVYNQGLNWTEAAIEVGKRLGTNEYNSTLYAVILSRQS</sequence>
<accession>A0A211YN55</accession>
<reference evidence="1 2" key="1">
    <citation type="submission" date="2017-05" db="EMBL/GenBank/DDBJ databases">
        <title>The draft genome of the hyperthermophilic archaeon 'Pyrodictium delaneyi strain Hulk', an iron and nitrate reducer, reveals the capacity for sulfate reduction.</title>
        <authorList>
            <person name="Demey L.M."/>
            <person name="Miller C."/>
            <person name="Manzella M."/>
            <person name="Reguera G."/>
            <person name="Kashefi K."/>
        </authorList>
    </citation>
    <scope>NUCLEOTIDE SEQUENCE [LARGE SCALE GENOMIC DNA]</scope>
    <source>
        <strain evidence="1 2">Hulk</strain>
    </source>
</reference>
<name>A0A211YN55_9CREN</name>
<keyword evidence="2" id="KW-1185">Reference proteome</keyword>
<gene>
    <name evidence="1" type="ORF">Pdsh_07710</name>
</gene>
<organism evidence="1 2">
    <name type="scientific">Pyrodictium delaneyi</name>
    <dbReference type="NCBI Taxonomy" id="1273541"/>
    <lineage>
        <taxon>Archaea</taxon>
        <taxon>Thermoproteota</taxon>
        <taxon>Thermoprotei</taxon>
        <taxon>Desulfurococcales</taxon>
        <taxon>Pyrodictiaceae</taxon>
        <taxon>Pyrodictium</taxon>
    </lineage>
</organism>
<evidence type="ECO:0000313" key="2">
    <source>
        <dbReference type="Proteomes" id="UP000196694"/>
    </source>
</evidence>